<keyword evidence="1" id="KW-0732">Signal</keyword>
<gene>
    <name evidence="3" type="ORF">Mic7113_4342</name>
</gene>
<evidence type="ECO:0000256" key="1">
    <source>
        <dbReference type="SAM" id="SignalP"/>
    </source>
</evidence>
<accession>K9WJU2</accession>
<dbReference type="HOGENOM" id="CLU_001178_0_0_3"/>
<dbReference type="OrthoDB" id="433405at2"/>
<organism evidence="3 4">
    <name type="scientific">Allocoleopsis franciscana PCC 7113</name>
    <dbReference type="NCBI Taxonomy" id="1173027"/>
    <lineage>
        <taxon>Bacteria</taxon>
        <taxon>Bacillati</taxon>
        <taxon>Cyanobacteriota</taxon>
        <taxon>Cyanophyceae</taxon>
        <taxon>Coleofasciculales</taxon>
        <taxon>Coleofasciculaceae</taxon>
        <taxon>Allocoleopsis</taxon>
        <taxon>Allocoleopsis franciscana</taxon>
    </lineage>
</organism>
<dbReference type="InterPro" id="IPR012334">
    <property type="entry name" value="Pectin_lyas_fold"/>
</dbReference>
<dbReference type="SUPFAM" id="SSF51126">
    <property type="entry name" value="Pectin lyase-like"/>
    <property type="match status" value="1"/>
</dbReference>
<dbReference type="InterPro" id="IPR024983">
    <property type="entry name" value="CHAT_dom"/>
</dbReference>
<protein>
    <submittedName>
        <fullName evidence="3">Filamentous hemagglutinin family N-terminal domain protein</fullName>
    </submittedName>
</protein>
<keyword evidence="4" id="KW-1185">Reference proteome</keyword>
<feature type="domain" description="Filamentous haemagglutinin FhaB/tRNA nuclease CdiA-like TPS" evidence="2">
    <location>
        <begin position="39"/>
        <end position="153"/>
    </location>
</feature>
<evidence type="ECO:0000259" key="2">
    <source>
        <dbReference type="SMART" id="SM00912"/>
    </source>
</evidence>
<dbReference type="SMART" id="SM00912">
    <property type="entry name" value="Haemagg_act"/>
    <property type="match status" value="1"/>
</dbReference>
<dbReference type="KEGG" id="mic:Mic7113_4342"/>
<dbReference type="RefSeq" id="WP_015184175.1">
    <property type="nucleotide sequence ID" value="NC_019738.1"/>
</dbReference>
<proteinExistence type="predicted"/>
<dbReference type="Gene3D" id="2.160.20.10">
    <property type="entry name" value="Single-stranded right-handed beta-helix, Pectin lyase-like"/>
    <property type="match status" value="2"/>
</dbReference>
<dbReference type="InterPro" id="IPR011050">
    <property type="entry name" value="Pectin_lyase_fold/virulence"/>
</dbReference>
<dbReference type="EMBL" id="CP003630">
    <property type="protein sequence ID" value="AFZ20039.1"/>
    <property type="molecule type" value="Genomic_DNA"/>
</dbReference>
<name>K9WJU2_9CYAN</name>
<dbReference type="eggNOG" id="COG4995">
    <property type="taxonomic scope" value="Bacteria"/>
</dbReference>
<dbReference type="InterPro" id="IPR008638">
    <property type="entry name" value="FhaB/CdiA-like_TPS"/>
</dbReference>
<evidence type="ECO:0000313" key="4">
    <source>
        <dbReference type="Proteomes" id="UP000010471"/>
    </source>
</evidence>
<reference evidence="3 4" key="1">
    <citation type="submission" date="2012-06" db="EMBL/GenBank/DDBJ databases">
        <title>Finished chromosome of genome of Microcoleus sp. PCC 7113.</title>
        <authorList>
            <consortium name="US DOE Joint Genome Institute"/>
            <person name="Gugger M."/>
            <person name="Coursin T."/>
            <person name="Rippka R."/>
            <person name="Tandeau De Marsac N."/>
            <person name="Huntemann M."/>
            <person name="Wei C.-L."/>
            <person name="Han J."/>
            <person name="Detter J.C."/>
            <person name="Han C."/>
            <person name="Tapia R."/>
            <person name="Chen A."/>
            <person name="Kyrpides N."/>
            <person name="Mavromatis K."/>
            <person name="Markowitz V."/>
            <person name="Szeto E."/>
            <person name="Ivanova N."/>
            <person name="Pagani I."/>
            <person name="Pati A."/>
            <person name="Goodwin L."/>
            <person name="Nordberg H.P."/>
            <person name="Cantor M.N."/>
            <person name="Hua S.X."/>
            <person name="Woyke T."/>
            <person name="Kerfeld C.A."/>
        </authorList>
    </citation>
    <scope>NUCLEOTIDE SEQUENCE [LARGE SCALE GENOMIC DNA]</scope>
    <source>
        <strain evidence="3 4">PCC 7113</strain>
    </source>
</reference>
<sequence length="1528" mass="157334">MKRTQHLLIVLSLVGCIPFTATTLTLKAAKSVSAQPIIPAADGTDTQVTPDGNRIDITGGRLSGDGANLFHSFSQFGLNANQTANFLSNPNIQNILGRVTGGDPSVINGLIQVTGGNSNLFLMNPAGIVFGTNASLNVPAAFTATTADGIGFKDNWFNATGVNNYTALVGTPSTFAFTTNQPGSIINAGNLAVSQGQNLTLLGGTVVNTGQLSAPGGQIMMAAVPGSNLVRLSQAGHLLSLEIDPTATAATSGITPLSLPQLLTGSGGTVASGVAVNSSGQVVLTNSGQVISTEAGTATASGTLDAAGETGGVVNVLGNQVEVLGAHISANGSNGGGTVRMGGDYRGTGTVPNASQTLVSHDSMITADALNSGDGGRVIVFATDTASIHGTLTARGGVFSGNGGLIETSGKQFLNLTSTPDASAFNGTGGTWLIDPTDITIVNGGGGAIGTNQVDVANINTALNTGTNVTITTDIGGTDQGNITQNTDAPINKTVGGEATLTLDADNDIILNAGISSTSGKLNLNLNANRDNSGAGRVQINDAISTLGGNITINGTSNGTDIHGIFVNSSINSGGGNITFNGTSIGSGLSAGIFVNENESITSEGGNIVFTGSSSSYVGILNKDASTIDSGGGTITFDGTSTGMGMGMGEPGRGISSEGVVLSQGGDINFTGNSLTEIGIFNNNEIDSKGGDITFNSTTQGTNDSAIGIFVNGNITSENGNVEFTGNSSNTGIYVTNANIASGSGNLTLSADKMIFDGTSAGTGTGNLRLQPVTPNLNLDIGGTFLSAAALAQFNGFSSMAIGGNDSSGDITLSDNVTFNTPVTLQSANGSINTNGFTITGAGDITLIANQGITTSSIINPGRQITITSNSGNIDTRAGTLNTSSTTGNGGDITLKSTEGAITTGNLNASGVTGGGAIAISARTQMTTGAIDSSASSGNGGNVFLDPLNDIQVVSINAQGGTGGTGGTVDITTDQFFRATGSFTAQNGITASISTAGGVGGGSITIRHGGGSLNTPFDVGNAGLNGTSSAITNGIDTLSPFRTFPGPFKLGDISLVTPSFFLDQNVLFNRDYQGNIPDNDKTLALLELPPSIGWLEIDAAFAEMEEFFTYQFEQYLGLPLSETVSLEQARATLRKNQAATGVKSALVYAVFVPDTQVPEATEDTANSGLETQTQRLLQRIPKDTDQLQLLVVTADGKAIGRRVPNTTRAQVVAMASLLRSRITDPRQPRHRYIPMAEQLDQWLVAPIKKDLQTEGIQNLVYIMDVGLRSLPMAALYDGRKFLVERYSIGMMPSLGLTNTQYQDIKNSQVLAMGASQFTDENPLPAVPVELSLITSRLWQGKSYLNQGFTLNNLKAQRRQKPFGIVHLATHARFRPGTRDNTYIRLWNSKLSLGELPQLGWNNPPVELLVLSACRTALGDREAELGFAGLAAQAGVKSVLGSVWNISDEGTLALMTEFYQQLKQAPIKAQALQQAQLAMLRGEVRLQGGELRTTTGEKLPLPPELAKLGDRDFSHPNYWSGFTMIGSPW</sequence>
<dbReference type="Pfam" id="PF12770">
    <property type="entry name" value="CHAT"/>
    <property type="match status" value="1"/>
</dbReference>
<feature type="chain" id="PRO_5003937431" evidence="1">
    <location>
        <begin position="22"/>
        <end position="1528"/>
    </location>
</feature>
<dbReference type="Proteomes" id="UP000010471">
    <property type="component" value="Chromosome"/>
</dbReference>
<feature type="signal peptide" evidence="1">
    <location>
        <begin position="1"/>
        <end position="21"/>
    </location>
</feature>
<dbReference type="eggNOG" id="COG3210">
    <property type="taxonomic scope" value="Bacteria"/>
</dbReference>
<dbReference type="PROSITE" id="PS51257">
    <property type="entry name" value="PROKAR_LIPOPROTEIN"/>
    <property type="match status" value="1"/>
</dbReference>
<evidence type="ECO:0000313" key="3">
    <source>
        <dbReference type="EMBL" id="AFZ20039.1"/>
    </source>
</evidence>
<dbReference type="STRING" id="1173027.Mic7113_4342"/>
<dbReference type="NCBIfam" id="TIGR01901">
    <property type="entry name" value="adhes_NPXG"/>
    <property type="match status" value="1"/>
</dbReference>
<dbReference type="PATRIC" id="fig|1173027.3.peg.4797"/>
<dbReference type="Pfam" id="PF05860">
    <property type="entry name" value="TPS"/>
    <property type="match status" value="1"/>
</dbReference>